<dbReference type="Gramene" id="OPUNC04G10260.1">
    <property type="protein sequence ID" value="OPUNC04G10260.1"/>
    <property type="gene ID" value="OPUNC04G10260"/>
</dbReference>
<protein>
    <submittedName>
        <fullName evidence="2">Uncharacterized protein</fullName>
    </submittedName>
</protein>
<keyword evidence="3" id="KW-1185">Reference proteome</keyword>
<feature type="region of interest" description="Disordered" evidence="1">
    <location>
        <begin position="1"/>
        <end position="27"/>
    </location>
</feature>
<proteinExistence type="predicted"/>
<evidence type="ECO:0000313" key="3">
    <source>
        <dbReference type="Proteomes" id="UP000026962"/>
    </source>
</evidence>
<dbReference type="AlphaFoldDB" id="A0A0E0KQG8"/>
<organism evidence="2">
    <name type="scientific">Oryza punctata</name>
    <name type="common">Red rice</name>
    <dbReference type="NCBI Taxonomy" id="4537"/>
    <lineage>
        <taxon>Eukaryota</taxon>
        <taxon>Viridiplantae</taxon>
        <taxon>Streptophyta</taxon>
        <taxon>Embryophyta</taxon>
        <taxon>Tracheophyta</taxon>
        <taxon>Spermatophyta</taxon>
        <taxon>Magnoliopsida</taxon>
        <taxon>Liliopsida</taxon>
        <taxon>Poales</taxon>
        <taxon>Poaceae</taxon>
        <taxon>BOP clade</taxon>
        <taxon>Oryzoideae</taxon>
        <taxon>Oryzeae</taxon>
        <taxon>Oryzinae</taxon>
        <taxon>Oryza</taxon>
    </lineage>
</organism>
<reference evidence="2" key="2">
    <citation type="submission" date="2018-05" db="EMBL/GenBank/DDBJ databases">
        <title>OpunRS2 (Oryza punctata Reference Sequence Version 2).</title>
        <authorList>
            <person name="Zhang J."/>
            <person name="Kudrna D."/>
            <person name="Lee S."/>
            <person name="Talag J."/>
            <person name="Welchert J."/>
            <person name="Wing R.A."/>
        </authorList>
    </citation>
    <scope>NUCLEOTIDE SEQUENCE [LARGE SCALE GENOMIC DNA]</scope>
</reference>
<name>A0A0E0KQG8_ORYPU</name>
<evidence type="ECO:0000256" key="1">
    <source>
        <dbReference type="SAM" id="MobiDB-lite"/>
    </source>
</evidence>
<dbReference type="HOGENOM" id="CLU_2908072_0_0_1"/>
<dbReference type="Proteomes" id="UP000026962">
    <property type="component" value="Chromosome 4"/>
</dbReference>
<evidence type="ECO:0000313" key="2">
    <source>
        <dbReference type="EnsemblPlants" id="OPUNC04G10260.1"/>
    </source>
</evidence>
<accession>A0A0E0KQG8</accession>
<sequence>MPATTPGHPRRCAVPIGSSTASAPAPTPGIAAKLASITPSGRRLPITGQLYAMEKGMRIPQK</sequence>
<reference evidence="2" key="1">
    <citation type="submission" date="2015-04" db="UniProtKB">
        <authorList>
            <consortium name="EnsemblPlants"/>
        </authorList>
    </citation>
    <scope>IDENTIFICATION</scope>
</reference>
<dbReference type="EnsemblPlants" id="OPUNC04G10260.1">
    <property type="protein sequence ID" value="OPUNC04G10260.1"/>
    <property type="gene ID" value="OPUNC04G10260"/>
</dbReference>